<protein>
    <submittedName>
        <fullName evidence="1">DUF4127 family protein</fullName>
    </submittedName>
</protein>
<dbReference type="Proteomes" id="UP001058003">
    <property type="component" value="Chromosome"/>
</dbReference>
<accession>A0A9Q9IGC3</accession>
<dbReference type="EMBL" id="CP073767">
    <property type="protein sequence ID" value="UWZ52065.1"/>
    <property type="molecule type" value="Genomic_DNA"/>
</dbReference>
<dbReference type="InterPro" id="IPR025394">
    <property type="entry name" value="DUF4127"/>
</dbReference>
<dbReference type="OrthoDB" id="9789552at2"/>
<dbReference type="KEGG" id="daur:Daura_35980"/>
<evidence type="ECO:0000313" key="2">
    <source>
        <dbReference type="Proteomes" id="UP001058003"/>
    </source>
</evidence>
<dbReference type="AlphaFoldDB" id="A0A9Q9IGC3"/>
<dbReference type="Pfam" id="PF13552">
    <property type="entry name" value="DUF4127"/>
    <property type="match status" value="1"/>
</dbReference>
<reference evidence="1" key="1">
    <citation type="submission" date="2021-04" db="EMBL/GenBank/DDBJ databases">
        <title>Dactylosporangium aurantiacum NRRL B-8018 full assembly.</title>
        <authorList>
            <person name="Hartkoorn R.C."/>
            <person name="Beaudoing E."/>
            <person name="Hot D."/>
        </authorList>
    </citation>
    <scope>NUCLEOTIDE SEQUENCE</scope>
    <source>
        <strain evidence="1">NRRL B-8018</strain>
    </source>
</reference>
<dbReference type="RefSeq" id="WP_052386567.1">
    <property type="nucleotide sequence ID" value="NZ_CP073767.1"/>
</dbReference>
<gene>
    <name evidence="1" type="ORF">Daura_35980</name>
</gene>
<name>A0A9Q9IGC3_9ACTN</name>
<evidence type="ECO:0000313" key="1">
    <source>
        <dbReference type="EMBL" id="UWZ52065.1"/>
    </source>
</evidence>
<proteinExistence type="predicted"/>
<organism evidence="1 2">
    <name type="scientific">Dactylosporangium aurantiacum</name>
    <dbReference type="NCBI Taxonomy" id="35754"/>
    <lineage>
        <taxon>Bacteria</taxon>
        <taxon>Bacillati</taxon>
        <taxon>Actinomycetota</taxon>
        <taxon>Actinomycetes</taxon>
        <taxon>Micromonosporales</taxon>
        <taxon>Micromonosporaceae</taxon>
        <taxon>Dactylosporangium</taxon>
    </lineage>
</organism>
<keyword evidence="2" id="KW-1185">Reference proteome</keyword>
<sequence length="493" mass="51458">MITIALVPLDERPVCRTLPALIAAVAGARVCGPPPRALPAKRQPGDADAIAGWLRTTRADAAVVSLETLAHGGLIASRLSQEPVTAALARWRVLGELPQPVHAATVVQRTPDADDAGEEPGYWATSGRALHRYSAALHRTLRDGAAAPDPATVPAAARQDFLRRRHRNHLLNQHALGLAADGTLRTLVIGADDSAVDAVGTAEWQWLRAWAGWLEPRGTVLSHPGADETGAVLVARALAQTADVAPDVAVVCADPAKLSLIAPYEPVPVGVGAMSQLAAAGARPGLAASSTPPDAPAVLVVHPPRPGGADWAVNPPAAPDPGAAAATAVLIERLLTAGKTVAVADCATPNGADPALLAALVERNLLPRLAGYAGWNTAGNTLGSAAAHLTAYLVGTATGTLDRRAHERLLAHRIAEDHAYMSHGRAVIRAELGTDPTRHDEVAPGAGVEERIERLVTARWRQLDPLPGWRVRPGSVALPWGRTFEIDIDVEQQ</sequence>